<organism evidence="3 4">
    <name type="scientific">Paraburkholderia diazotrophica</name>
    <dbReference type="NCBI Taxonomy" id="667676"/>
    <lineage>
        <taxon>Bacteria</taxon>
        <taxon>Pseudomonadati</taxon>
        <taxon>Pseudomonadota</taxon>
        <taxon>Betaproteobacteria</taxon>
        <taxon>Burkholderiales</taxon>
        <taxon>Burkholderiaceae</taxon>
        <taxon>Paraburkholderia</taxon>
    </lineage>
</organism>
<accession>A0A1H7EGI7</accession>
<dbReference type="NCBIfam" id="TIGR03495">
    <property type="entry name" value="phage_LysB"/>
    <property type="match status" value="1"/>
</dbReference>
<feature type="transmembrane region" description="Helical" evidence="2">
    <location>
        <begin position="12"/>
        <end position="32"/>
    </location>
</feature>
<dbReference type="InterPro" id="IPR020000">
    <property type="entry name" value="Phage_P2_LysB"/>
</dbReference>
<evidence type="ECO:0000313" key="4">
    <source>
        <dbReference type="Proteomes" id="UP000198866"/>
    </source>
</evidence>
<dbReference type="Proteomes" id="UP000198866">
    <property type="component" value="Unassembled WGS sequence"/>
</dbReference>
<keyword evidence="2" id="KW-0812">Transmembrane</keyword>
<protein>
    <submittedName>
        <fullName evidence="3">Phage lysis regulatory protein, LysB family</fullName>
    </submittedName>
</protein>
<keyword evidence="2" id="KW-1133">Transmembrane helix</keyword>
<dbReference type="Gene3D" id="1.10.287.1490">
    <property type="match status" value="1"/>
</dbReference>
<keyword evidence="2" id="KW-0472">Membrane</keyword>
<evidence type="ECO:0000256" key="2">
    <source>
        <dbReference type="SAM" id="Phobius"/>
    </source>
</evidence>
<reference evidence="4" key="1">
    <citation type="submission" date="2016-10" db="EMBL/GenBank/DDBJ databases">
        <authorList>
            <person name="Varghese N."/>
            <person name="Submissions S."/>
        </authorList>
    </citation>
    <scope>NUCLEOTIDE SEQUENCE [LARGE SCALE GENOMIC DNA]</scope>
    <source>
        <strain evidence="4">LMG 26031</strain>
    </source>
</reference>
<gene>
    <name evidence="3" type="ORF">SAMN05192539_106321</name>
</gene>
<feature type="coiled-coil region" evidence="1">
    <location>
        <begin position="32"/>
        <end position="80"/>
    </location>
</feature>
<dbReference type="EMBL" id="FNYE01000063">
    <property type="protein sequence ID" value="SEK13029.1"/>
    <property type="molecule type" value="Genomic_DNA"/>
</dbReference>
<dbReference type="STRING" id="667676.SAMN05192539_106321"/>
<sequence>MNPIAARLVPIALRVAAIALVVLAIAAGWFYVRELRAELAHAQDEAREAHETVGRRDATIADMQKKEREHAKALAQLEAKRAGIAASLAQSETDFEALKHENEALRAWADGALPDDVVRLYGRPAITGADEYLAMRARRALHAAGDGPAH</sequence>
<evidence type="ECO:0000313" key="3">
    <source>
        <dbReference type="EMBL" id="SEK13029.1"/>
    </source>
</evidence>
<dbReference type="OrthoDB" id="8658549at2"/>
<evidence type="ECO:0000256" key="1">
    <source>
        <dbReference type="SAM" id="Coils"/>
    </source>
</evidence>
<dbReference type="AlphaFoldDB" id="A0A1H7EGI7"/>
<keyword evidence="4" id="KW-1185">Reference proteome</keyword>
<proteinExistence type="predicted"/>
<dbReference type="RefSeq" id="WP_090873886.1">
    <property type="nucleotide sequence ID" value="NZ_FNYE01000063.1"/>
</dbReference>
<keyword evidence="1" id="KW-0175">Coiled coil</keyword>
<name>A0A1H7EGI7_9BURK</name>